<feature type="region of interest" description="Disordered" evidence="1">
    <location>
        <begin position="126"/>
        <end position="225"/>
    </location>
</feature>
<dbReference type="PANTHER" id="PTHR40642:SF1">
    <property type="entry name" value="YALI0F31295P"/>
    <property type="match status" value="1"/>
</dbReference>
<accession>A0A1V8SN60</accession>
<name>A0A1V8SN60_9PEZI</name>
<dbReference type="AlphaFoldDB" id="A0A1V8SN60"/>
<dbReference type="InterPro" id="IPR024526">
    <property type="entry name" value="DUF3807"/>
</dbReference>
<feature type="compositionally biased region" description="Basic and acidic residues" evidence="1">
    <location>
        <begin position="126"/>
        <end position="167"/>
    </location>
</feature>
<dbReference type="Pfam" id="PF12720">
    <property type="entry name" value="DUF3807"/>
    <property type="match status" value="1"/>
</dbReference>
<dbReference type="PANTHER" id="PTHR40642">
    <property type="entry name" value="YALI0F31295P"/>
    <property type="match status" value="1"/>
</dbReference>
<feature type="region of interest" description="Disordered" evidence="1">
    <location>
        <begin position="1"/>
        <end position="39"/>
    </location>
</feature>
<dbReference type="OrthoDB" id="5422320at2759"/>
<dbReference type="Proteomes" id="UP000192596">
    <property type="component" value="Unassembled WGS sequence"/>
</dbReference>
<keyword evidence="3" id="KW-1185">Reference proteome</keyword>
<comment type="caution">
    <text evidence="2">The sequence shown here is derived from an EMBL/GenBank/DDBJ whole genome shotgun (WGS) entry which is preliminary data.</text>
</comment>
<feature type="compositionally biased region" description="Basic and acidic residues" evidence="1">
    <location>
        <begin position="1"/>
        <end position="12"/>
    </location>
</feature>
<protein>
    <submittedName>
        <fullName evidence="2">Uncharacterized protein</fullName>
    </submittedName>
</protein>
<feature type="compositionally biased region" description="Polar residues" evidence="1">
    <location>
        <begin position="184"/>
        <end position="203"/>
    </location>
</feature>
<gene>
    <name evidence="2" type="ORF">B0A48_13864</name>
</gene>
<feature type="compositionally biased region" description="Basic residues" evidence="1">
    <location>
        <begin position="173"/>
        <end position="182"/>
    </location>
</feature>
<feature type="compositionally biased region" description="Basic and acidic residues" evidence="1">
    <location>
        <begin position="208"/>
        <end position="225"/>
    </location>
</feature>
<evidence type="ECO:0000313" key="3">
    <source>
        <dbReference type="Proteomes" id="UP000192596"/>
    </source>
</evidence>
<dbReference type="InParanoid" id="A0A1V8SN60"/>
<dbReference type="STRING" id="1507870.A0A1V8SN60"/>
<proteinExistence type="predicted"/>
<dbReference type="EMBL" id="NAJO01000035">
    <property type="protein sequence ID" value="OQO00514.1"/>
    <property type="molecule type" value="Genomic_DNA"/>
</dbReference>
<reference evidence="3" key="1">
    <citation type="submission" date="2017-03" db="EMBL/GenBank/DDBJ databases">
        <title>Genomes of endolithic fungi from Antarctica.</title>
        <authorList>
            <person name="Coleine C."/>
            <person name="Masonjones S."/>
            <person name="Stajich J.E."/>
        </authorList>
    </citation>
    <scope>NUCLEOTIDE SEQUENCE [LARGE SCALE GENOMIC DNA]</scope>
    <source>
        <strain evidence="3">CCFEE 5527</strain>
    </source>
</reference>
<sequence length="258" mass="29505">MPHGRAARERNWKQASKAKTQAKKEARRSVKATQMGSQSCVHEQPLVIPTVTEDDLLAFQYSHFGDDTKPETFFVSAEQALSNVSEAQVGDEDGLGWYDDGMKRTLTDEQIAMFRHSELMALQHAQKVDDADHDHDDYEPLSHDTPNDLKMDSGLPRSRDSSLEPELRAFASTKHKHAKPRSVPRQQSQSGCSESSHATNSSSKAKRDRKEEVPYDERHKRKWEKYVEKEYPVEGARTHRRLVRELDELKSASVELDY</sequence>
<evidence type="ECO:0000313" key="2">
    <source>
        <dbReference type="EMBL" id="OQO00514.1"/>
    </source>
</evidence>
<evidence type="ECO:0000256" key="1">
    <source>
        <dbReference type="SAM" id="MobiDB-lite"/>
    </source>
</evidence>
<organism evidence="2 3">
    <name type="scientific">Cryoendolithus antarcticus</name>
    <dbReference type="NCBI Taxonomy" id="1507870"/>
    <lineage>
        <taxon>Eukaryota</taxon>
        <taxon>Fungi</taxon>
        <taxon>Dikarya</taxon>
        <taxon>Ascomycota</taxon>
        <taxon>Pezizomycotina</taxon>
        <taxon>Dothideomycetes</taxon>
        <taxon>Dothideomycetidae</taxon>
        <taxon>Cladosporiales</taxon>
        <taxon>Cladosporiaceae</taxon>
        <taxon>Cryoendolithus</taxon>
    </lineage>
</organism>